<evidence type="ECO:0008006" key="3">
    <source>
        <dbReference type="Google" id="ProtNLM"/>
    </source>
</evidence>
<keyword evidence="2" id="KW-1185">Reference proteome</keyword>
<protein>
    <recommendedName>
        <fullName evidence="3">CoA-binding domain-containing protein</fullName>
    </recommendedName>
</protein>
<reference evidence="2" key="1">
    <citation type="submission" date="2016-10" db="EMBL/GenBank/DDBJ databases">
        <authorList>
            <person name="Varghese N."/>
            <person name="Submissions S."/>
        </authorList>
    </citation>
    <scope>NUCLEOTIDE SEQUENCE [LARGE SCALE GENOMIC DNA]</scope>
    <source>
        <strain evidence="2">Mob M</strain>
    </source>
</reference>
<evidence type="ECO:0000313" key="1">
    <source>
        <dbReference type="EMBL" id="SFM20495.1"/>
    </source>
</evidence>
<sequence length="142" mass="16105">MVAKQEEFWERDNFLVITDGTKPAIKWTIDELRKRSKAISVLDLSDKPMEGSVSDIDSVPDTVKNVIIGITRTEPARVIEKLAEKGIVDFWVHWKTDTCDVNHLEYDPKFSIITGRCPMLYLGSGASIHGFHRLIAKTLGKY</sequence>
<accession>A0A1I4NYL2</accession>
<gene>
    <name evidence="1" type="ORF">SAMN04488696_0338</name>
</gene>
<evidence type="ECO:0000313" key="2">
    <source>
        <dbReference type="Proteomes" id="UP000198535"/>
    </source>
</evidence>
<dbReference type="STRING" id="487685.SAMN04488696_0338"/>
<organism evidence="1 2">
    <name type="scientific">Methanolobus profundi</name>
    <dbReference type="NCBI Taxonomy" id="487685"/>
    <lineage>
        <taxon>Archaea</taxon>
        <taxon>Methanobacteriati</taxon>
        <taxon>Methanobacteriota</taxon>
        <taxon>Stenosarchaea group</taxon>
        <taxon>Methanomicrobia</taxon>
        <taxon>Methanosarcinales</taxon>
        <taxon>Methanosarcinaceae</taxon>
        <taxon>Methanolobus</taxon>
    </lineage>
</organism>
<dbReference type="Proteomes" id="UP000198535">
    <property type="component" value="Unassembled WGS sequence"/>
</dbReference>
<dbReference type="RefSeq" id="WP_091932314.1">
    <property type="nucleotide sequence ID" value="NZ_FOUJ01000001.1"/>
</dbReference>
<proteinExistence type="predicted"/>
<dbReference type="EMBL" id="FOUJ01000001">
    <property type="protein sequence ID" value="SFM20495.1"/>
    <property type="molecule type" value="Genomic_DNA"/>
</dbReference>
<name>A0A1I4NYL2_9EURY</name>
<dbReference type="OrthoDB" id="130616at2157"/>
<dbReference type="AlphaFoldDB" id="A0A1I4NYL2"/>